<evidence type="ECO:0000313" key="1">
    <source>
        <dbReference type="EMBL" id="GAA5084030.1"/>
    </source>
</evidence>
<keyword evidence="2" id="KW-1185">Reference proteome</keyword>
<reference evidence="2" key="1">
    <citation type="journal article" date="2019" name="Int. J. Syst. Evol. Microbiol.">
        <title>The Global Catalogue of Microorganisms (GCM) 10K type strain sequencing project: providing services to taxonomists for standard genome sequencing and annotation.</title>
        <authorList>
            <consortium name="The Broad Institute Genomics Platform"/>
            <consortium name="The Broad Institute Genome Sequencing Center for Infectious Disease"/>
            <person name="Wu L."/>
            <person name="Ma J."/>
        </authorList>
    </citation>
    <scope>NUCLEOTIDE SEQUENCE [LARGE SCALE GENOMIC DNA]</scope>
    <source>
        <strain evidence="2">JCM 18019</strain>
    </source>
</reference>
<evidence type="ECO:0000313" key="2">
    <source>
        <dbReference type="Proteomes" id="UP001500353"/>
    </source>
</evidence>
<proteinExistence type="predicted"/>
<name>A0ABP9LX21_9FLAO</name>
<comment type="caution">
    <text evidence="1">The sequence shown here is derived from an EMBL/GenBank/DDBJ whole genome shotgun (WGS) entry which is preliminary data.</text>
</comment>
<gene>
    <name evidence="1" type="ORF">GCM10023210_03370</name>
</gene>
<organism evidence="1 2">
    <name type="scientific">Chryseobacterium ginsengisoli</name>
    <dbReference type="NCBI Taxonomy" id="363853"/>
    <lineage>
        <taxon>Bacteria</taxon>
        <taxon>Pseudomonadati</taxon>
        <taxon>Bacteroidota</taxon>
        <taxon>Flavobacteriia</taxon>
        <taxon>Flavobacteriales</taxon>
        <taxon>Weeksellaceae</taxon>
        <taxon>Chryseobacterium group</taxon>
        <taxon>Chryseobacterium</taxon>
    </lineage>
</organism>
<dbReference type="EMBL" id="BAABHX010000001">
    <property type="protein sequence ID" value="GAA5084030.1"/>
    <property type="molecule type" value="Genomic_DNA"/>
</dbReference>
<protein>
    <recommendedName>
        <fullName evidence="3">Deoxyribose-phosphate aldolase</fullName>
    </recommendedName>
</protein>
<dbReference type="RefSeq" id="WP_345199902.1">
    <property type="nucleotide sequence ID" value="NZ_BAABHX010000001.1"/>
</dbReference>
<accession>A0ABP9LX21</accession>
<sequence length="301" mass="34804">MGINKIIFLNILLFLIVGCKKEVNAQDISKLDTTKTEKYTTSKNNDDYLKKLHEKSFVVSCGGGCAMTYKAIGIQKKESKFIVKFTVEMYINEVLSDTYDETYLFEYDRFGKIDKILQDGKKQNILETLPTGAQKSFVEFSENLNGSLVSNDQNVLDNNKFIIANNPKKIILPFSFQQYFKDDFSEIKYPTYEPTVYLIDFLKKKNYDAESYKSFVIRSDVKFLYLIISIQRGDSEYFVLVTIKNSNIIDYKEIGAIGESEPITFKVLPNYNIERYNNNETNDVAFEKLKISETGEILTFK</sequence>
<dbReference type="PROSITE" id="PS51257">
    <property type="entry name" value="PROKAR_LIPOPROTEIN"/>
    <property type="match status" value="1"/>
</dbReference>
<evidence type="ECO:0008006" key="3">
    <source>
        <dbReference type="Google" id="ProtNLM"/>
    </source>
</evidence>
<dbReference type="Proteomes" id="UP001500353">
    <property type="component" value="Unassembled WGS sequence"/>
</dbReference>